<reference evidence="2" key="1">
    <citation type="submission" date="2015-07" db="EMBL/GenBank/DDBJ databases">
        <title>Transcriptome Assembly of Anthurium amnicola.</title>
        <authorList>
            <person name="Suzuki J."/>
        </authorList>
    </citation>
    <scope>NUCLEOTIDE SEQUENCE</scope>
</reference>
<dbReference type="Gene3D" id="3.30.70.100">
    <property type="match status" value="1"/>
</dbReference>
<dbReference type="SUPFAM" id="SSF55008">
    <property type="entry name" value="HMA, heavy metal-associated domain"/>
    <property type="match status" value="1"/>
</dbReference>
<feature type="non-terminal residue" evidence="2">
    <location>
        <position position="112"/>
    </location>
</feature>
<feature type="region of interest" description="Disordered" evidence="1">
    <location>
        <begin position="85"/>
        <end position="112"/>
    </location>
</feature>
<proteinExistence type="predicted"/>
<organism evidence="2">
    <name type="scientific">Anthurium amnicola</name>
    <dbReference type="NCBI Taxonomy" id="1678845"/>
    <lineage>
        <taxon>Eukaryota</taxon>
        <taxon>Viridiplantae</taxon>
        <taxon>Streptophyta</taxon>
        <taxon>Embryophyta</taxon>
        <taxon>Tracheophyta</taxon>
        <taxon>Spermatophyta</taxon>
        <taxon>Magnoliopsida</taxon>
        <taxon>Liliopsida</taxon>
        <taxon>Araceae</taxon>
        <taxon>Pothoideae</taxon>
        <taxon>Potheae</taxon>
        <taxon>Anthurium</taxon>
    </lineage>
</organism>
<sequence length="112" mass="13081">MGVSLSSSWQFYCMVMRMSIDCDGCYRRIRRALLKIHELESHTIERKLSRVSVWGVFDPQMVAIQMRKATNRRVEILEAKEVCRDSGQVEETKDEDGGKGDEKKNKKKKKKK</sequence>
<gene>
    <name evidence="2" type="ORF">g.26375</name>
</gene>
<dbReference type="PANTHER" id="PTHR47294">
    <property type="entry name" value="OS08G0431150 PROTEIN"/>
    <property type="match status" value="1"/>
</dbReference>
<feature type="compositionally biased region" description="Basic and acidic residues" evidence="1">
    <location>
        <begin position="95"/>
        <end position="104"/>
    </location>
</feature>
<evidence type="ECO:0000313" key="2">
    <source>
        <dbReference type="EMBL" id="JAT53444.1"/>
    </source>
</evidence>
<protein>
    <submittedName>
        <fullName evidence="2">Uncharacterized protein</fullName>
    </submittedName>
</protein>
<name>A0A1D1YFM7_9ARAE</name>
<dbReference type="InterPro" id="IPR036163">
    <property type="entry name" value="HMA_dom_sf"/>
</dbReference>
<dbReference type="EMBL" id="GDJX01014492">
    <property type="protein sequence ID" value="JAT53444.1"/>
    <property type="molecule type" value="Transcribed_RNA"/>
</dbReference>
<evidence type="ECO:0000256" key="1">
    <source>
        <dbReference type="SAM" id="MobiDB-lite"/>
    </source>
</evidence>
<dbReference type="PANTHER" id="PTHR47294:SF3">
    <property type="entry name" value="OS08G0431150 PROTEIN"/>
    <property type="match status" value="1"/>
</dbReference>
<dbReference type="AlphaFoldDB" id="A0A1D1YFM7"/>
<dbReference type="GO" id="GO:0046872">
    <property type="term" value="F:metal ion binding"/>
    <property type="evidence" value="ECO:0007669"/>
    <property type="project" value="InterPro"/>
</dbReference>
<accession>A0A1D1YFM7</accession>